<gene>
    <name evidence="3" type="ORF">GCM10009838_65260</name>
</gene>
<keyword evidence="2" id="KW-0812">Transmembrane</keyword>
<comment type="caution">
    <text evidence="3">The sequence shown here is derived from an EMBL/GenBank/DDBJ whole genome shotgun (WGS) entry which is preliminary data.</text>
</comment>
<keyword evidence="2" id="KW-0472">Membrane</keyword>
<dbReference type="RefSeq" id="WP_344661005.1">
    <property type="nucleotide sequence ID" value="NZ_BAAAQM010000047.1"/>
</dbReference>
<dbReference type="Proteomes" id="UP001499854">
    <property type="component" value="Unassembled WGS sequence"/>
</dbReference>
<name>A0ABP5E6F2_9ACTN</name>
<feature type="region of interest" description="Disordered" evidence="1">
    <location>
        <begin position="1"/>
        <end position="23"/>
    </location>
</feature>
<evidence type="ECO:0000313" key="3">
    <source>
        <dbReference type="EMBL" id="GAA1992444.1"/>
    </source>
</evidence>
<evidence type="ECO:0000313" key="4">
    <source>
        <dbReference type="Proteomes" id="UP001499854"/>
    </source>
</evidence>
<sequence>MSEGLDGRGGSEGFRGSEGPEGVEDFEDEVTAYAAEVRAQLADLPLDEGAELWEDLEDHLREVAAEGAGTLRQRLGEPAVYAAELRQAAGLPEPGETAARVASPGLSFWQQLRRSARATVRDAERRIRATRAGHEVLTFLPSLRPAWWVLRAWVVVRLLEVWTADVDAWHDYSTVPKIGDNRLLGFVALAVAIPTSVYLGRRGLPGGWRRRMVFAAEGVLGVVAFGALVAGIAGDEGGSSGVPSAPWQVSYAQQQPAPGGLSENGKQITNLWVYDKDGKPLDGVFVYDQDGQPVRTATTLENGSNRFVVGDTWVDAQGQLVANRYPLQLLQTDWYEADNTPHYVTVPPPTVAVPQGVHRPSGATPSGASPTPTLNPDSPSPSVGATSATATPGGATPAQGSPQPSAPPSTPAQPGAKG</sequence>
<feature type="region of interest" description="Disordered" evidence="1">
    <location>
        <begin position="346"/>
        <end position="418"/>
    </location>
</feature>
<keyword evidence="4" id="KW-1185">Reference proteome</keyword>
<feature type="compositionally biased region" description="Polar residues" evidence="1">
    <location>
        <begin position="363"/>
        <end position="377"/>
    </location>
</feature>
<accession>A0ABP5E6F2</accession>
<feature type="compositionally biased region" description="Low complexity" evidence="1">
    <location>
        <begin position="380"/>
        <end position="403"/>
    </location>
</feature>
<evidence type="ECO:0000256" key="2">
    <source>
        <dbReference type="SAM" id="Phobius"/>
    </source>
</evidence>
<organism evidence="3 4">
    <name type="scientific">Catenulispora subtropica</name>
    <dbReference type="NCBI Taxonomy" id="450798"/>
    <lineage>
        <taxon>Bacteria</taxon>
        <taxon>Bacillati</taxon>
        <taxon>Actinomycetota</taxon>
        <taxon>Actinomycetes</taxon>
        <taxon>Catenulisporales</taxon>
        <taxon>Catenulisporaceae</taxon>
        <taxon>Catenulispora</taxon>
    </lineage>
</organism>
<evidence type="ECO:0000256" key="1">
    <source>
        <dbReference type="SAM" id="MobiDB-lite"/>
    </source>
</evidence>
<reference evidence="4" key="1">
    <citation type="journal article" date="2019" name="Int. J. Syst. Evol. Microbiol.">
        <title>The Global Catalogue of Microorganisms (GCM) 10K type strain sequencing project: providing services to taxonomists for standard genome sequencing and annotation.</title>
        <authorList>
            <consortium name="The Broad Institute Genomics Platform"/>
            <consortium name="The Broad Institute Genome Sequencing Center for Infectious Disease"/>
            <person name="Wu L."/>
            <person name="Ma J."/>
        </authorList>
    </citation>
    <scope>NUCLEOTIDE SEQUENCE [LARGE SCALE GENOMIC DNA]</scope>
    <source>
        <strain evidence="4">JCM 16013</strain>
    </source>
</reference>
<feature type="transmembrane region" description="Helical" evidence="2">
    <location>
        <begin position="183"/>
        <end position="200"/>
    </location>
</feature>
<feature type="transmembrane region" description="Helical" evidence="2">
    <location>
        <begin position="212"/>
        <end position="234"/>
    </location>
</feature>
<dbReference type="Pfam" id="PF22564">
    <property type="entry name" value="HAAS"/>
    <property type="match status" value="1"/>
</dbReference>
<protein>
    <submittedName>
        <fullName evidence="3">Uncharacterized protein</fullName>
    </submittedName>
</protein>
<keyword evidence="2" id="KW-1133">Transmembrane helix</keyword>
<proteinExistence type="predicted"/>
<dbReference type="EMBL" id="BAAAQM010000047">
    <property type="protein sequence ID" value="GAA1992444.1"/>
    <property type="molecule type" value="Genomic_DNA"/>
</dbReference>